<protein>
    <submittedName>
        <fullName evidence="2">Uncharacterized protein</fullName>
    </submittedName>
</protein>
<dbReference type="GO" id="GO:0006508">
    <property type="term" value="P:proteolysis"/>
    <property type="evidence" value="ECO:0007669"/>
    <property type="project" value="InterPro"/>
</dbReference>
<gene>
    <name evidence="2" type="ORF">FNV43_RR12952</name>
</gene>
<dbReference type="EMBL" id="VOIH02000006">
    <property type="protein sequence ID" value="KAF3443270.1"/>
    <property type="molecule type" value="Genomic_DNA"/>
</dbReference>
<keyword evidence="3" id="KW-1185">Reference proteome</keyword>
<dbReference type="OrthoDB" id="443318at2759"/>
<dbReference type="Proteomes" id="UP000796880">
    <property type="component" value="Unassembled WGS sequence"/>
</dbReference>
<organism evidence="2 3">
    <name type="scientific">Rhamnella rubrinervis</name>
    <dbReference type="NCBI Taxonomy" id="2594499"/>
    <lineage>
        <taxon>Eukaryota</taxon>
        <taxon>Viridiplantae</taxon>
        <taxon>Streptophyta</taxon>
        <taxon>Embryophyta</taxon>
        <taxon>Tracheophyta</taxon>
        <taxon>Spermatophyta</taxon>
        <taxon>Magnoliopsida</taxon>
        <taxon>eudicotyledons</taxon>
        <taxon>Gunneridae</taxon>
        <taxon>Pentapetalae</taxon>
        <taxon>rosids</taxon>
        <taxon>fabids</taxon>
        <taxon>Rosales</taxon>
        <taxon>Rhamnaceae</taxon>
        <taxon>rhamnoid group</taxon>
        <taxon>Rhamneae</taxon>
        <taxon>Rhamnella</taxon>
    </lineage>
</organism>
<evidence type="ECO:0000256" key="1">
    <source>
        <dbReference type="ARBA" id="ARBA00009431"/>
    </source>
</evidence>
<dbReference type="Pfam" id="PF00450">
    <property type="entry name" value="Peptidase_S10"/>
    <property type="match status" value="1"/>
</dbReference>
<dbReference type="Gene3D" id="3.40.50.1820">
    <property type="entry name" value="alpha/beta hydrolase"/>
    <property type="match status" value="1"/>
</dbReference>
<dbReference type="GO" id="GO:0004185">
    <property type="term" value="F:serine-type carboxypeptidase activity"/>
    <property type="evidence" value="ECO:0007669"/>
    <property type="project" value="InterPro"/>
</dbReference>
<proteinExistence type="inferred from homology"/>
<dbReference type="InterPro" id="IPR029058">
    <property type="entry name" value="AB_hydrolase_fold"/>
</dbReference>
<name>A0A8K0MEE3_9ROSA</name>
<reference evidence="2" key="1">
    <citation type="submission" date="2020-03" db="EMBL/GenBank/DDBJ databases">
        <title>A high-quality chromosome-level genome assembly of a woody plant with both climbing and erect habits, Rhamnella rubrinervis.</title>
        <authorList>
            <person name="Lu Z."/>
            <person name="Yang Y."/>
            <person name="Zhu X."/>
            <person name="Sun Y."/>
        </authorList>
    </citation>
    <scope>NUCLEOTIDE SEQUENCE</scope>
    <source>
        <strain evidence="2">BYM</strain>
        <tissue evidence="2">Leaf</tissue>
    </source>
</reference>
<dbReference type="SUPFAM" id="SSF53474">
    <property type="entry name" value="alpha/beta-Hydrolases"/>
    <property type="match status" value="1"/>
</dbReference>
<comment type="similarity">
    <text evidence="1">Belongs to the peptidase S10 family.</text>
</comment>
<sequence>MVNDWMRNLEVGIPTLLEDGIKVLVYAGEYNLLCNWLGNSKWFRSCNGLARKNSTTHLLLLSKLMVQKQNNQKLMCL</sequence>
<evidence type="ECO:0000313" key="2">
    <source>
        <dbReference type="EMBL" id="KAF3443270.1"/>
    </source>
</evidence>
<accession>A0A8K0MEE3</accession>
<comment type="caution">
    <text evidence="2">The sequence shown here is derived from an EMBL/GenBank/DDBJ whole genome shotgun (WGS) entry which is preliminary data.</text>
</comment>
<evidence type="ECO:0000313" key="3">
    <source>
        <dbReference type="Proteomes" id="UP000796880"/>
    </source>
</evidence>
<dbReference type="InterPro" id="IPR001563">
    <property type="entry name" value="Peptidase_S10"/>
</dbReference>
<dbReference type="AlphaFoldDB" id="A0A8K0MEE3"/>